<reference evidence="7 8" key="1">
    <citation type="submission" date="2016-07" db="EMBL/GenBank/DDBJ databases">
        <title>Pervasive Adenine N6-methylation of Active Genes in Fungi.</title>
        <authorList>
            <consortium name="DOE Joint Genome Institute"/>
            <person name="Mondo S.J."/>
            <person name="Dannebaum R.O."/>
            <person name="Kuo R.C."/>
            <person name="Labutti K."/>
            <person name="Haridas S."/>
            <person name="Kuo A."/>
            <person name="Salamov A."/>
            <person name="Ahrendt S.R."/>
            <person name="Lipzen A."/>
            <person name="Sullivan W."/>
            <person name="Andreopoulos W.B."/>
            <person name="Clum A."/>
            <person name="Lindquist E."/>
            <person name="Daum C."/>
            <person name="Ramamoorthy G.K."/>
            <person name="Gryganskyi A."/>
            <person name="Culley D."/>
            <person name="Magnuson J.K."/>
            <person name="James T.Y."/>
            <person name="O'Malley M.A."/>
            <person name="Stajich J.E."/>
            <person name="Spatafora J.W."/>
            <person name="Visel A."/>
            <person name="Grigoriev I.V."/>
        </authorList>
    </citation>
    <scope>NUCLEOTIDE SEQUENCE [LARGE SCALE GENOMIC DNA]</scope>
    <source>
        <strain evidence="7 8">NRRL 3116</strain>
    </source>
</reference>
<dbReference type="GO" id="GO:0003887">
    <property type="term" value="F:DNA-directed DNA polymerase activity"/>
    <property type="evidence" value="ECO:0007669"/>
    <property type="project" value="UniProtKB-EC"/>
</dbReference>
<accession>A0A1Y2GLY5</accession>
<feature type="domain" description="Replication origin-binding protein" evidence="6">
    <location>
        <begin position="405"/>
        <end position="572"/>
    </location>
</feature>
<comment type="catalytic activity">
    <reaction evidence="4">
        <text>DNA(n) + a 2'-deoxyribonucleoside 5'-triphosphate = DNA(n+1) + diphosphate</text>
        <dbReference type="Rhea" id="RHEA:22508"/>
        <dbReference type="Rhea" id="RHEA-COMP:17339"/>
        <dbReference type="Rhea" id="RHEA-COMP:17340"/>
        <dbReference type="ChEBI" id="CHEBI:33019"/>
        <dbReference type="ChEBI" id="CHEBI:61560"/>
        <dbReference type="ChEBI" id="CHEBI:173112"/>
        <dbReference type="EC" id="2.7.7.7"/>
    </reaction>
    <physiologicalReaction direction="left-to-right" evidence="4">
        <dbReference type="Rhea" id="RHEA:22509"/>
    </physiologicalReaction>
</comment>
<dbReference type="EC" id="2.7.7.102" evidence="3"/>
<dbReference type="OrthoDB" id="2373574at2759"/>
<comment type="catalytic activity">
    <reaction evidence="2">
        <text>ssDNA + n NTP = ssDNA/pppN(pN)n-1 hybrid + (n-1) diphosphate.</text>
        <dbReference type="EC" id="2.7.7.102"/>
    </reaction>
</comment>
<proteinExistence type="predicted"/>
<evidence type="ECO:0000256" key="3">
    <source>
        <dbReference type="ARBA" id="ARBA00044768"/>
    </source>
</evidence>
<dbReference type="AlphaFoldDB" id="A0A1Y2GLY5"/>
<dbReference type="GO" id="GO:0042276">
    <property type="term" value="P:error-prone translesion synthesis"/>
    <property type="evidence" value="ECO:0007669"/>
    <property type="project" value="InterPro"/>
</dbReference>
<dbReference type="EMBL" id="MCFF01000024">
    <property type="protein sequence ID" value="ORZ12945.1"/>
    <property type="molecule type" value="Genomic_DNA"/>
</dbReference>
<dbReference type="GO" id="GO:0005634">
    <property type="term" value="C:nucleus"/>
    <property type="evidence" value="ECO:0007669"/>
    <property type="project" value="TreeGrafter"/>
</dbReference>
<dbReference type="RefSeq" id="XP_021880294.1">
    <property type="nucleotide sequence ID" value="XM_022026620.1"/>
</dbReference>
<evidence type="ECO:0000313" key="7">
    <source>
        <dbReference type="EMBL" id="ORZ12945.1"/>
    </source>
</evidence>
<evidence type="ECO:0000256" key="4">
    <source>
        <dbReference type="ARBA" id="ARBA00047303"/>
    </source>
</evidence>
<organism evidence="7 8">
    <name type="scientific">Lobosporangium transversale</name>
    <dbReference type="NCBI Taxonomy" id="64571"/>
    <lineage>
        <taxon>Eukaryota</taxon>
        <taxon>Fungi</taxon>
        <taxon>Fungi incertae sedis</taxon>
        <taxon>Mucoromycota</taxon>
        <taxon>Mortierellomycotina</taxon>
        <taxon>Mortierellomycetes</taxon>
        <taxon>Mortierellales</taxon>
        <taxon>Mortierellaceae</taxon>
        <taxon>Lobosporangium</taxon>
    </lineage>
</organism>
<gene>
    <name evidence="7" type="ORF">BCR41DRAFT_371637</name>
</gene>
<sequence length="1216" mass="139949">MYKFGATFYSQKQQGLRPQAASFKRADEAQNTFLVAHQFKLNSEGKPLWAFGSYKNLQSFLECTKYVPATECFFFEQIRDGTSCWEYYDLEWDPSKTEDTEETIFSDFLQQRNAFCLEYEVLASECRILSASNAEKGSMHIILSGSGFKFRDNTCHMKNFMDAFHLMVKEHPLSKHIDWIVYTKNRNFRCINSAKRHDPTRVLRPAIWHNASCSAPESEFFVTNVSADATDIVHCHLAASKGARNKVPQVQGSEQDQDQEQNEKLPPSVIKAINTMLANMDCLSQFKIGESHNNRMHLKRIRSGHCQICNRIHDNDNAYVTIADQGKVYLHCYRVDANSRRDGLQIGKLDFPSMIALRVHRAQTNQEETITANKHCSLRHLEYKKVMKLLQNQKQSLVIRSEPDTAKTSFVESFMDRHKNLAYIFVSPRQSLARNLEKRLELRSYLSFPGPVSGKRVIIQAESLYKLDLEYYSMDVVLVLDEVCSIFEQMTSVGTMKGRHGANNQVLEELMRKSKRVIALDADVTDREAEIIKSVRSDVFVIHNTFKPQQGHQVVCFQHKEVLESHVIDLVKSGHKVWISTTHSAEDAETLHKTLQKMGRRGVCITKNTSDADKIGISQNINKIVLDLDYFIHTPTITVGIDCNVKHFNYVVGFFEAQTGVIVETCRQMLRRPRNVSTQKYLIYIKNVTSNLPTTFREIVEYMESQEVRLNGCELDISGFPYISQMGQPPSVDLKVLYALIYMQTLIKKHLTKNDFYQRFIDQMVQVGCSVQEADSHLCKNDEYTVELNQNKKELLHIKYTGISKARVLDTEEFSRLDVQNSRTQEEQYAVTKYKLMETYSVQDASLLTPDWVEKYDKPREKKIYKNLAMLKEDPTLQILRQEDRLGLKCGKATVGVHTLGNSRYLRFKYAKDILDSCGFDSPFDDREMSAEELKRKIDLRWSDLVKDGSMRDICTQLGIRCPSHNNWDFKNKKSFLNSVLNEIWGIHIVRTDHKSHHYYIKYMTEVGKHKDDFFMTQELASWPLVRAQGLTHPPKEIGKADIRTREVAQNTNKCKIFEGPSYIRRLSERFIWVAKSVSSSDVRLMSGVGRRRYSPSTQRRTRFDVVAAVANSQKSSIVASHPNLKHCQYIGSVLLKELCGSVDIIPFMLCQMYMVRDIALGWLRVTATLTQEEQPKLLIKGSCKLWEDDEQSGDWVFVQFVGLSDGSLHSALNDG</sequence>
<dbReference type="GeneID" id="33568463"/>
<keyword evidence="8" id="KW-1185">Reference proteome</keyword>
<dbReference type="InterPro" id="IPR044917">
    <property type="entry name" value="PRIMPOL"/>
</dbReference>
<name>A0A1Y2GLY5_9FUNG</name>
<comment type="caution">
    <text evidence="7">The sequence shown here is derived from an EMBL/GenBank/DDBJ whole genome shotgun (WGS) entry which is preliminary data.</text>
</comment>
<evidence type="ECO:0000256" key="5">
    <source>
        <dbReference type="SAM" id="MobiDB-lite"/>
    </source>
</evidence>
<dbReference type="InterPro" id="IPR003450">
    <property type="entry name" value="Replication_origin-bd"/>
</dbReference>
<dbReference type="GO" id="GO:0031297">
    <property type="term" value="P:replication fork processing"/>
    <property type="evidence" value="ECO:0007669"/>
    <property type="project" value="TreeGrafter"/>
</dbReference>
<dbReference type="PANTHER" id="PTHR31399">
    <property type="entry name" value="DNA-DIRECTED PRIMASE / POLYMERASE PROTEIN"/>
    <property type="match status" value="1"/>
</dbReference>
<evidence type="ECO:0000259" key="6">
    <source>
        <dbReference type="Pfam" id="PF02399"/>
    </source>
</evidence>
<dbReference type="GO" id="GO:0005759">
    <property type="term" value="C:mitochondrial matrix"/>
    <property type="evidence" value="ECO:0007669"/>
    <property type="project" value="TreeGrafter"/>
</dbReference>
<dbReference type="GO" id="GO:0005524">
    <property type="term" value="F:ATP binding"/>
    <property type="evidence" value="ECO:0007669"/>
    <property type="project" value="InterPro"/>
</dbReference>
<dbReference type="STRING" id="64571.A0A1Y2GLY5"/>
<evidence type="ECO:0000256" key="2">
    <source>
        <dbReference type="ARBA" id="ARBA00044677"/>
    </source>
</evidence>
<feature type="region of interest" description="Disordered" evidence="5">
    <location>
        <begin position="244"/>
        <end position="265"/>
    </location>
</feature>
<dbReference type="GO" id="GO:0003682">
    <property type="term" value="F:chromatin binding"/>
    <property type="evidence" value="ECO:0007669"/>
    <property type="project" value="TreeGrafter"/>
</dbReference>
<evidence type="ECO:0000256" key="1">
    <source>
        <dbReference type="ARBA" id="ARBA00026139"/>
    </source>
</evidence>
<dbReference type="InParanoid" id="A0A1Y2GLY5"/>
<dbReference type="GO" id="GO:0003688">
    <property type="term" value="F:DNA replication origin binding"/>
    <property type="evidence" value="ECO:0007669"/>
    <property type="project" value="InterPro"/>
</dbReference>
<dbReference type="Pfam" id="PF02399">
    <property type="entry name" value="Herpes_ori_bp"/>
    <property type="match status" value="1"/>
</dbReference>
<protein>
    <recommendedName>
        <fullName evidence="1">DNA-directed primase/polymerase protein</fullName>
        <ecNumber evidence="3">2.7.7.102</ecNumber>
    </recommendedName>
</protein>
<evidence type="ECO:0000313" key="8">
    <source>
        <dbReference type="Proteomes" id="UP000193648"/>
    </source>
</evidence>
<dbReference type="GO" id="GO:0009411">
    <property type="term" value="P:response to UV"/>
    <property type="evidence" value="ECO:0007669"/>
    <property type="project" value="TreeGrafter"/>
</dbReference>
<dbReference type="GO" id="GO:0006264">
    <property type="term" value="P:mitochondrial DNA replication"/>
    <property type="evidence" value="ECO:0007669"/>
    <property type="project" value="TreeGrafter"/>
</dbReference>
<dbReference type="PANTHER" id="PTHR31399:SF0">
    <property type="entry name" value="DNA-DIRECTED PRIMASE_POLYMERASE PROTEIN"/>
    <property type="match status" value="1"/>
</dbReference>
<dbReference type="Proteomes" id="UP000193648">
    <property type="component" value="Unassembled WGS sequence"/>
</dbReference>